<comment type="caution">
    <text evidence="1">The sequence shown here is derived from an EMBL/GenBank/DDBJ whole genome shotgun (WGS) entry which is preliminary data.</text>
</comment>
<proteinExistence type="predicted"/>
<organism evidence="1 2">
    <name type="scientific">Garicola koreensis</name>
    <dbReference type="NCBI Taxonomy" id="1262554"/>
    <lineage>
        <taxon>Bacteria</taxon>
        <taxon>Bacillati</taxon>
        <taxon>Actinomycetota</taxon>
        <taxon>Actinomycetes</taxon>
        <taxon>Micrococcales</taxon>
        <taxon>Micrococcaceae</taxon>
        <taxon>Garicola</taxon>
    </lineage>
</organism>
<sequence length="40" mass="4511">MSQPAVDAPQDPFADSEVVLDVKDLVKHFPIKEGTVFKRR</sequence>
<dbReference type="Proteomes" id="UP000547528">
    <property type="component" value="Unassembled WGS sequence"/>
</dbReference>
<feature type="non-terminal residue" evidence="1">
    <location>
        <position position="40"/>
    </location>
</feature>
<protein>
    <recommendedName>
        <fullName evidence="3">Peptide ABC transporter ATP-binding protein</fullName>
    </recommendedName>
</protein>
<gene>
    <name evidence="1" type="ORF">FHX47_001295</name>
</gene>
<keyword evidence="2" id="KW-1185">Reference proteome</keyword>
<evidence type="ECO:0008006" key="3">
    <source>
        <dbReference type="Google" id="ProtNLM"/>
    </source>
</evidence>
<reference evidence="1 2" key="1">
    <citation type="submission" date="2020-08" db="EMBL/GenBank/DDBJ databases">
        <title>Sequencing the genomes of 1000 actinobacteria strains.</title>
        <authorList>
            <person name="Klenk H.-P."/>
        </authorList>
    </citation>
    <scope>NUCLEOTIDE SEQUENCE [LARGE SCALE GENOMIC DNA]</scope>
    <source>
        <strain evidence="1 2">DSM 28238</strain>
    </source>
</reference>
<accession>A0A7W5TVL4</accession>
<evidence type="ECO:0000313" key="1">
    <source>
        <dbReference type="EMBL" id="MBB3667674.1"/>
    </source>
</evidence>
<dbReference type="EMBL" id="JACIBT010000003">
    <property type="protein sequence ID" value="MBB3667674.1"/>
    <property type="molecule type" value="Genomic_DNA"/>
</dbReference>
<evidence type="ECO:0000313" key="2">
    <source>
        <dbReference type="Proteomes" id="UP000547528"/>
    </source>
</evidence>
<dbReference type="AlphaFoldDB" id="A0A7W5TVL4"/>
<name>A0A7W5TVL4_9MICC</name>